<evidence type="ECO:0000256" key="5">
    <source>
        <dbReference type="ARBA" id="ARBA00022989"/>
    </source>
</evidence>
<sequence>MMNKDMFSSKIKLFLTYIKPYKISFSIMSLLLLANIVIQIIQPQITRFIIDSALSNQSFRSIITAAMLFLLIVLFNLLINVVIGTLAETIGWSTTNDMRVSLFRICLGQDMVYQQKRTPGEMIERLDGDVSTLARFFSNLSIQFIGNALLLIGILSMIFIENWLVGLCFTCFTVVLFAIFRKLRSISSLHWFNYIQSSANFSGFIGEAVAAKENVTGNASLKYIIIKYTLLTRNLIRNQMKAMLMANGMWMSNILFTGLGTALMFFLSLFLWRQGATTVGGIYLLIHYQQMLMNPINTLRSQIEELQQVDASFARLSSLIIPSASIVDGNRKLPAGALDVKFDQVDFAYNDEKMVLNHISFHLRAGETLCVLGRTGSGKSTLSKLLLRLYDPLKGNIFINDLDIGLYQIDSIRSRIGYFNQDIKLFNASLRDNITLYDPSITDDQLLTIIDQLQLDSWFRSLPHGFDTIISQNAGLSAGEEQLIALARMFLRDPGMIVLDEATSRLDDATEYGLQNILKGLINKRTAIIVSHKLSSIRLAKYVAIIDNHTIVEYGEREILENDNKSLLYEFIHSQEGVTLQ</sequence>
<keyword evidence="3" id="KW-0547">Nucleotide-binding</keyword>
<evidence type="ECO:0000256" key="6">
    <source>
        <dbReference type="ARBA" id="ARBA00023136"/>
    </source>
</evidence>
<dbReference type="GO" id="GO:0005886">
    <property type="term" value="C:plasma membrane"/>
    <property type="evidence" value="ECO:0007669"/>
    <property type="project" value="UniProtKB-SubCell"/>
</dbReference>
<protein>
    <submittedName>
        <fullName evidence="10">ATP-binding cassette subfamily B protein/ATP-binding cassette subfamily C protein</fullName>
    </submittedName>
</protein>
<dbReference type="InterPro" id="IPR011527">
    <property type="entry name" value="ABC1_TM_dom"/>
</dbReference>
<keyword evidence="6 7" id="KW-0472">Membrane</keyword>
<accession>A0A2V2YTY1</accession>
<reference evidence="10 11" key="1">
    <citation type="submission" date="2018-05" db="EMBL/GenBank/DDBJ databases">
        <title>Genomic Encyclopedia of Type Strains, Phase III (KMG-III): the genomes of soil and plant-associated and newly described type strains.</title>
        <authorList>
            <person name="Whitman W."/>
        </authorList>
    </citation>
    <scope>NUCLEOTIDE SEQUENCE [LARGE SCALE GENOMIC DNA]</scope>
    <source>
        <strain evidence="10 11">CECT 5696</strain>
    </source>
</reference>
<dbReference type="GO" id="GO:0015421">
    <property type="term" value="F:ABC-type oligopeptide transporter activity"/>
    <property type="evidence" value="ECO:0007669"/>
    <property type="project" value="TreeGrafter"/>
</dbReference>
<dbReference type="Pfam" id="PF00005">
    <property type="entry name" value="ABC_tran"/>
    <property type="match status" value="1"/>
</dbReference>
<evidence type="ECO:0000313" key="11">
    <source>
        <dbReference type="Proteomes" id="UP000246635"/>
    </source>
</evidence>
<dbReference type="EMBL" id="QGTQ01000007">
    <property type="protein sequence ID" value="PWW03202.1"/>
    <property type="molecule type" value="Genomic_DNA"/>
</dbReference>
<evidence type="ECO:0000256" key="2">
    <source>
        <dbReference type="ARBA" id="ARBA00022692"/>
    </source>
</evidence>
<dbReference type="Pfam" id="PF00664">
    <property type="entry name" value="ABC_membrane"/>
    <property type="match status" value="1"/>
</dbReference>
<dbReference type="SUPFAM" id="SSF52540">
    <property type="entry name" value="P-loop containing nucleoside triphosphate hydrolases"/>
    <property type="match status" value="1"/>
</dbReference>
<comment type="subcellular location">
    <subcellularLocation>
        <location evidence="1">Cell membrane</location>
        <topology evidence="1">Multi-pass membrane protein</topology>
    </subcellularLocation>
</comment>
<dbReference type="GO" id="GO:0005524">
    <property type="term" value="F:ATP binding"/>
    <property type="evidence" value="ECO:0007669"/>
    <property type="project" value="UniProtKB-KW"/>
</dbReference>
<comment type="caution">
    <text evidence="10">The sequence shown here is derived from an EMBL/GenBank/DDBJ whole genome shotgun (WGS) entry which is preliminary data.</text>
</comment>
<dbReference type="PANTHER" id="PTHR43394:SF1">
    <property type="entry name" value="ATP-BINDING CASSETTE SUB-FAMILY B MEMBER 10, MITOCHONDRIAL"/>
    <property type="match status" value="1"/>
</dbReference>
<dbReference type="Gene3D" id="1.20.1560.10">
    <property type="entry name" value="ABC transporter type 1, transmembrane domain"/>
    <property type="match status" value="1"/>
</dbReference>
<feature type="domain" description="ABC transmembrane type-1" evidence="9">
    <location>
        <begin position="27"/>
        <end position="308"/>
    </location>
</feature>
<gene>
    <name evidence="10" type="ORF">DFQ01_10799</name>
</gene>
<feature type="transmembrane region" description="Helical" evidence="7">
    <location>
        <begin position="61"/>
        <end position="83"/>
    </location>
</feature>
<feature type="transmembrane region" description="Helical" evidence="7">
    <location>
        <begin position="21"/>
        <end position="41"/>
    </location>
</feature>
<dbReference type="RefSeq" id="WP_110044097.1">
    <property type="nucleotide sequence ID" value="NZ_CP054612.1"/>
</dbReference>
<feature type="transmembrane region" description="Helical" evidence="7">
    <location>
        <begin position="136"/>
        <end position="157"/>
    </location>
</feature>
<evidence type="ECO:0000259" key="9">
    <source>
        <dbReference type="PROSITE" id="PS50929"/>
    </source>
</evidence>
<dbReference type="AlphaFoldDB" id="A0A2V2YTY1"/>
<dbReference type="PROSITE" id="PS50929">
    <property type="entry name" value="ABC_TM1F"/>
    <property type="match status" value="1"/>
</dbReference>
<evidence type="ECO:0000256" key="7">
    <source>
        <dbReference type="SAM" id="Phobius"/>
    </source>
</evidence>
<dbReference type="CDD" id="cd07346">
    <property type="entry name" value="ABC_6TM_exporters"/>
    <property type="match status" value="1"/>
</dbReference>
<feature type="domain" description="ABC transporter" evidence="8">
    <location>
        <begin position="340"/>
        <end position="573"/>
    </location>
</feature>
<keyword evidence="4 10" id="KW-0067">ATP-binding</keyword>
<dbReference type="InterPro" id="IPR039421">
    <property type="entry name" value="Type_1_exporter"/>
</dbReference>
<dbReference type="InterPro" id="IPR003439">
    <property type="entry name" value="ABC_transporter-like_ATP-bd"/>
</dbReference>
<dbReference type="OrthoDB" id="9806127at2"/>
<evidence type="ECO:0000259" key="8">
    <source>
        <dbReference type="PROSITE" id="PS50893"/>
    </source>
</evidence>
<evidence type="ECO:0000256" key="1">
    <source>
        <dbReference type="ARBA" id="ARBA00004651"/>
    </source>
</evidence>
<evidence type="ECO:0000313" key="10">
    <source>
        <dbReference type="EMBL" id="PWW03202.1"/>
    </source>
</evidence>
<dbReference type="SUPFAM" id="SSF90123">
    <property type="entry name" value="ABC transporter transmembrane region"/>
    <property type="match status" value="1"/>
</dbReference>
<name>A0A2V2YTY1_9BACL</name>
<proteinExistence type="predicted"/>
<dbReference type="PROSITE" id="PS50893">
    <property type="entry name" value="ABC_TRANSPORTER_2"/>
    <property type="match status" value="1"/>
</dbReference>
<dbReference type="GO" id="GO:0016887">
    <property type="term" value="F:ATP hydrolysis activity"/>
    <property type="evidence" value="ECO:0007669"/>
    <property type="project" value="InterPro"/>
</dbReference>
<keyword evidence="11" id="KW-1185">Reference proteome</keyword>
<feature type="transmembrane region" description="Helical" evidence="7">
    <location>
        <begin position="250"/>
        <end position="272"/>
    </location>
</feature>
<dbReference type="InterPro" id="IPR003593">
    <property type="entry name" value="AAA+_ATPase"/>
</dbReference>
<organism evidence="10 11">
    <name type="scientific">Paenibacillus cellulosilyticus</name>
    <dbReference type="NCBI Taxonomy" id="375489"/>
    <lineage>
        <taxon>Bacteria</taxon>
        <taxon>Bacillati</taxon>
        <taxon>Bacillota</taxon>
        <taxon>Bacilli</taxon>
        <taxon>Bacillales</taxon>
        <taxon>Paenibacillaceae</taxon>
        <taxon>Paenibacillus</taxon>
    </lineage>
</organism>
<feature type="transmembrane region" description="Helical" evidence="7">
    <location>
        <begin position="163"/>
        <end position="180"/>
    </location>
</feature>
<dbReference type="InterPro" id="IPR036640">
    <property type="entry name" value="ABC1_TM_sf"/>
</dbReference>
<dbReference type="PANTHER" id="PTHR43394">
    <property type="entry name" value="ATP-DEPENDENT PERMEASE MDL1, MITOCHONDRIAL"/>
    <property type="match status" value="1"/>
</dbReference>
<dbReference type="SMART" id="SM00382">
    <property type="entry name" value="AAA"/>
    <property type="match status" value="1"/>
</dbReference>
<keyword evidence="5 7" id="KW-1133">Transmembrane helix</keyword>
<evidence type="ECO:0000256" key="3">
    <source>
        <dbReference type="ARBA" id="ARBA00022741"/>
    </source>
</evidence>
<dbReference type="Proteomes" id="UP000246635">
    <property type="component" value="Unassembled WGS sequence"/>
</dbReference>
<dbReference type="InterPro" id="IPR027417">
    <property type="entry name" value="P-loop_NTPase"/>
</dbReference>
<keyword evidence="2 7" id="KW-0812">Transmembrane</keyword>
<evidence type="ECO:0000256" key="4">
    <source>
        <dbReference type="ARBA" id="ARBA00022840"/>
    </source>
</evidence>
<dbReference type="Gene3D" id="3.40.50.300">
    <property type="entry name" value="P-loop containing nucleotide triphosphate hydrolases"/>
    <property type="match status" value="1"/>
</dbReference>